<dbReference type="RefSeq" id="WP_013899085.1">
    <property type="nucleotide sequence ID" value="NC_015676.1"/>
</dbReference>
<dbReference type="HAMAP" id="MF_00582">
    <property type="entry name" value="UPF0215"/>
    <property type="match status" value="1"/>
</dbReference>
<dbReference type="EMBL" id="CP002101">
    <property type="protein sequence ID" value="AEH61649.1"/>
    <property type="molecule type" value="Genomic_DNA"/>
</dbReference>
<dbReference type="NCBIfam" id="NF001977">
    <property type="entry name" value="PRK00766.1"/>
    <property type="match status" value="1"/>
</dbReference>
<name>F7XMD1_METZD</name>
<accession>F7XMD1</accession>
<dbReference type="PANTHER" id="PTHR39518:SF2">
    <property type="entry name" value="UPF0215 PROTEIN MJ1150"/>
    <property type="match status" value="1"/>
</dbReference>
<evidence type="ECO:0000256" key="1">
    <source>
        <dbReference type="HAMAP-Rule" id="MF_00582"/>
    </source>
</evidence>
<comment type="similarity">
    <text evidence="1">Belongs to the UPF0215 family.</text>
</comment>
<keyword evidence="3" id="KW-1185">Reference proteome</keyword>
<organism evidence="2 3">
    <name type="scientific">Methanosalsum zhilinae (strain DSM 4017 / NBRC 107636 / OCM 62 / WeN5)</name>
    <name type="common">Methanohalophilus zhilinae</name>
    <dbReference type="NCBI Taxonomy" id="679901"/>
    <lineage>
        <taxon>Archaea</taxon>
        <taxon>Methanobacteriati</taxon>
        <taxon>Methanobacteriota</taxon>
        <taxon>Stenosarchaea group</taxon>
        <taxon>Methanomicrobia</taxon>
        <taxon>Methanosarcinales</taxon>
        <taxon>Methanosarcinaceae</taxon>
        <taxon>Methanosalsum</taxon>
    </lineage>
</organism>
<dbReference type="AlphaFoldDB" id="F7XMD1"/>
<sequence>MTSRVHIKQEIRILGIDDSALISDKIRIVGAFFRGGQWLDGVLSSMITRDGMDATDVIIDMVTSSKHYCQVRTIMLDGITYGGFNPIDIVRVHRETDIPVIVVMRRCPDFDKIRLALTHFDDGSQRFEIIKNGGKISRVHISDYRIANSTSPVYIQVSGISIEDASRIIQITCTRGNIPEPLRVAHLIATGIVCGESRGKA</sequence>
<dbReference type="Proteomes" id="UP000006622">
    <property type="component" value="Chromosome"/>
</dbReference>
<protein>
    <recommendedName>
        <fullName evidence="1">UPF0215 protein Mzhil_1814</fullName>
    </recommendedName>
</protein>
<dbReference type="OrthoDB" id="15207at2157"/>
<evidence type="ECO:0000313" key="3">
    <source>
        <dbReference type="Proteomes" id="UP000006622"/>
    </source>
</evidence>
<evidence type="ECO:0000313" key="2">
    <source>
        <dbReference type="EMBL" id="AEH61649.1"/>
    </source>
</evidence>
<dbReference type="GeneID" id="10823457"/>
<dbReference type="PIRSF" id="PIRSF006380">
    <property type="entry name" value="UCP006380"/>
    <property type="match status" value="1"/>
</dbReference>
<dbReference type="Pfam" id="PF01949">
    <property type="entry name" value="Endo_dU"/>
    <property type="match status" value="1"/>
</dbReference>
<dbReference type="STRING" id="679901.Mzhil_1814"/>
<gene>
    <name evidence="2" type="ordered locus">Mzhil_1814</name>
</gene>
<reference evidence="2 3" key="1">
    <citation type="submission" date="2010-07" db="EMBL/GenBank/DDBJ databases">
        <title>The complete genome of Methanosalsum zhilinae DSM 4017.</title>
        <authorList>
            <consortium name="US DOE Joint Genome Institute (JGI-PGF)"/>
            <person name="Lucas S."/>
            <person name="Copeland A."/>
            <person name="Lapidus A."/>
            <person name="Glavina del Rio T."/>
            <person name="Dalin E."/>
            <person name="Tice H."/>
            <person name="Bruce D."/>
            <person name="Goodwin L."/>
            <person name="Pitluck S."/>
            <person name="Kyrpides N."/>
            <person name="Mavromatis K."/>
            <person name="Ovchinnikova G."/>
            <person name="Daligault H."/>
            <person name="Detter J.C."/>
            <person name="Han C."/>
            <person name="Tapia R."/>
            <person name="Larimer F."/>
            <person name="Land M."/>
            <person name="Hauser L."/>
            <person name="Markowitz V."/>
            <person name="Cheng J.-F."/>
            <person name="Hugenholtz P."/>
            <person name="Woyke T."/>
            <person name="Wu D."/>
            <person name="Spring S."/>
            <person name="Schueler E."/>
            <person name="Brambilla E."/>
            <person name="Klenk H.-P."/>
            <person name="Eisen J.A."/>
        </authorList>
    </citation>
    <scope>NUCLEOTIDE SEQUENCE [LARGE SCALE GENOMIC DNA]</scope>
    <source>
        <strain evidence="3">DSM 4017 / NBRC 107636 / OCM 62 / WeN5</strain>
    </source>
</reference>
<dbReference type="HOGENOM" id="CLU_095956_1_0_2"/>
<dbReference type="PANTHER" id="PTHR39518">
    <property type="entry name" value="UPF0215 PROTEIN MJ1150"/>
    <property type="match status" value="1"/>
</dbReference>
<proteinExistence type="inferred from homology"/>
<dbReference type="KEGG" id="mzh:Mzhil_1814"/>
<dbReference type="Gene3D" id="3.30.2170.10">
    <property type="entry name" value="archaeoglobus fulgidus dsm 4304 superfamily"/>
    <property type="match status" value="1"/>
</dbReference>
<dbReference type="InterPro" id="IPR002802">
    <property type="entry name" value="Endo_dU"/>
</dbReference>